<dbReference type="EC" id="1.17.7.4" evidence="5"/>
<feature type="binding site" evidence="5">
    <location>
        <position position="45"/>
    </location>
    <ligand>
        <name>isopentenyl diphosphate</name>
        <dbReference type="ChEBI" id="CHEBI:128769"/>
    </ligand>
</feature>
<evidence type="ECO:0000256" key="1">
    <source>
        <dbReference type="ARBA" id="ARBA00022485"/>
    </source>
</evidence>
<proteinExistence type="inferred from homology"/>
<comment type="function">
    <text evidence="5">Catalyzes the conversion of 1-hydroxy-2-methyl-2-(E)-butenyl 4-diphosphate (HMBPP) into a mixture of isopentenyl diphosphate (IPP) and dimethylallyl diphosphate (DMAPP). Acts in the terminal step of the DOXP/MEP pathway for isoprenoid precursor biosynthesis.</text>
</comment>
<feature type="binding site" evidence="5">
    <location>
        <position position="269"/>
    </location>
    <ligand>
        <name>dimethylallyl diphosphate</name>
        <dbReference type="ChEBI" id="CHEBI:57623"/>
    </ligand>
</feature>
<feature type="binding site" evidence="5">
    <location>
        <position position="269"/>
    </location>
    <ligand>
        <name>isopentenyl diphosphate</name>
        <dbReference type="ChEBI" id="CHEBI:128769"/>
    </ligand>
</feature>
<comment type="catalytic activity">
    <reaction evidence="5">
        <text>dimethylallyl diphosphate + 2 oxidized [2Fe-2S]-[ferredoxin] + H2O = (2E)-4-hydroxy-3-methylbut-2-enyl diphosphate + 2 reduced [2Fe-2S]-[ferredoxin] + 2 H(+)</text>
        <dbReference type="Rhea" id="RHEA:24825"/>
        <dbReference type="Rhea" id="RHEA-COMP:10000"/>
        <dbReference type="Rhea" id="RHEA-COMP:10001"/>
        <dbReference type="ChEBI" id="CHEBI:15377"/>
        <dbReference type="ChEBI" id="CHEBI:15378"/>
        <dbReference type="ChEBI" id="CHEBI:33737"/>
        <dbReference type="ChEBI" id="CHEBI:33738"/>
        <dbReference type="ChEBI" id="CHEBI:57623"/>
        <dbReference type="ChEBI" id="CHEBI:128753"/>
        <dbReference type="EC" id="1.17.7.4"/>
    </reaction>
</comment>
<keyword evidence="5 6" id="KW-0560">Oxidoreductase</keyword>
<feature type="binding site" evidence="5">
    <location>
        <position position="14"/>
    </location>
    <ligand>
        <name>[4Fe-4S] cluster</name>
        <dbReference type="ChEBI" id="CHEBI:49883"/>
    </ligand>
</feature>
<feature type="binding site" evidence="5">
    <location>
        <position position="128"/>
    </location>
    <ligand>
        <name>dimethylallyl diphosphate</name>
        <dbReference type="ChEBI" id="CHEBI:57623"/>
    </ligand>
</feature>
<name>A0A9D0YQ47_AQUAO</name>
<dbReference type="EMBL" id="DQVE01000011">
    <property type="protein sequence ID" value="HIP97939.1"/>
    <property type="molecule type" value="Genomic_DNA"/>
</dbReference>
<evidence type="ECO:0000313" key="6">
    <source>
        <dbReference type="EMBL" id="HIP97939.1"/>
    </source>
</evidence>
<gene>
    <name evidence="5 6" type="primary">ispH</name>
    <name evidence="6" type="ORF">EYH37_01025</name>
</gene>
<feature type="active site" description="Proton donor" evidence="5">
    <location>
        <position position="130"/>
    </location>
</feature>
<dbReference type="AlphaFoldDB" id="A0A9D0YQ47"/>
<keyword evidence="2 5" id="KW-0479">Metal-binding</keyword>
<dbReference type="GO" id="GO:0051745">
    <property type="term" value="F:4-hydroxy-3-methylbut-2-enyl diphosphate reductase activity"/>
    <property type="evidence" value="ECO:0007669"/>
    <property type="project" value="UniProtKB-UniRule"/>
</dbReference>
<organism evidence="6 7">
    <name type="scientific">Aquifex aeolicus</name>
    <dbReference type="NCBI Taxonomy" id="63363"/>
    <lineage>
        <taxon>Bacteria</taxon>
        <taxon>Pseudomonadati</taxon>
        <taxon>Aquificota</taxon>
        <taxon>Aquificia</taxon>
        <taxon>Aquificales</taxon>
        <taxon>Aquificaceae</taxon>
        <taxon>Aquifex</taxon>
    </lineage>
</organism>
<dbReference type="Proteomes" id="UP000606463">
    <property type="component" value="Unassembled WGS sequence"/>
</dbReference>
<comment type="catalytic activity">
    <reaction evidence="5">
        <text>isopentenyl diphosphate + 2 oxidized [2Fe-2S]-[ferredoxin] + H2O = (2E)-4-hydroxy-3-methylbut-2-enyl diphosphate + 2 reduced [2Fe-2S]-[ferredoxin] + 2 H(+)</text>
        <dbReference type="Rhea" id="RHEA:24488"/>
        <dbReference type="Rhea" id="RHEA-COMP:10000"/>
        <dbReference type="Rhea" id="RHEA-COMP:10001"/>
        <dbReference type="ChEBI" id="CHEBI:15377"/>
        <dbReference type="ChEBI" id="CHEBI:15378"/>
        <dbReference type="ChEBI" id="CHEBI:33737"/>
        <dbReference type="ChEBI" id="CHEBI:33738"/>
        <dbReference type="ChEBI" id="CHEBI:128753"/>
        <dbReference type="ChEBI" id="CHEBI:128769"/>
        <dbReference type="EC" id="1.17.7.4"/>
    </reaction>
</comment>
<feature type="binding site" evidence="5">
    <location>
        <position position="78"/>
    </location>
    <ligand>
        <name>dimethylallyl diphosphate</name>
        <dbReference type="ChEBI" id="CHEBI:57623"/>
    </ligand>
</feature>
<comment type="pathway">
    <text evidence="5">Isoprenoid biosynthesis; dimethylallyl diphosphate biosynthesis; dimethylallyl diphosphate from (2E)-4-hydroxy-3-methylbutenyl diphosphate: step 1/1.</text>
</comment>
<keyword evidence="1 5" id="KW-0004">4Fe-4S</keyword>
<sequence>MSVRIILAPHAGFCFGVERAIDLAQKAAVYTRDGKKVFTYGPLIHNPQEIERLKTIGVEVLKSEENLDSNTVLIIRSHGIPPQKERELLSKGVKIVDATCPYVKAVHEAVQKLAKEGYFVVLVGEKNHPEVIGTWGYLKDIGGVGVIVETLQDLKVALNKQKVGVIAQTTQNENFFKEVVGELSIWVEELKVINTICNATSIRQEEVRELAPKVDVMVIIGGKNSGNTTRLYKIAKSLNPNSYHIETEEELQEEWFGGVSTVGVSAGASTPKWIIERVINRIREISDKALN</sequence>
<feature type="binding site" evidence="5">
    <location>
        <position position="128"/>
    </location>
    <ligand>
        <name>isopentenyl diphosphate</name>
        <dbReference type="ChEBI" id="CHEBI:128769"/>
    </ligand>
</feature>
<comment type="caution">
    <text evidence="6">The sequence shown here is derived from an EMBL/GenBank/DDBJ whole genome shotgun (WGS) entry which is preliminary data.</text>
</comment>
<reference evidence="6" key="1">
    <citation type="journal article" date="2020" name="ISME J.">
        <title>Gammaproteobacteria mediating utilization of methyl-, sulfur- and petroleum organic compounds in deep ocean hydrothermal plumes.</title>
        <authorList>
            <person name="Zhou Z."/>
            <person name="Liu Y."/>
            <person name="Pan J."/>
            <person name="Cron B.R."/>
            <person name="Toner B.M."/>
            <person name="Anantharaman K."/>
            <person name="Breier J.A."/>
            <person name="Dick G.J."/>
            <person name="Li M."/>
        </authorList>
    </citation>
    <scope>NUCLEOTIDE SEQUENCE</scope>
    <source>
        <strain evidence="6">SZUA-1501</strain>
    </source>
</reference>
<feature type="binding site" evidence="5">
    <location>
        <position position="227"/>
    </location>
    <ligand>
        <name>dimethylallyl diphosphate</name>
        <dbReference type="ChEBI" id="CHEBI:57623"/>
    </ligand>
</feature>
<keyword evidence="3 5" id="KW-0408">Iron</keyword>
<feature type="binding site" evidence="5">
    <location>
        <position position="78"/>
    </location>
    <ligand>
        <name>(2E)-4-hydroxy-3-methylbut-2-enyl diphosphate</name>
        <dbReference type="ChEBI" id="CHEBI:128753"/>
    </ligand>
</feature>
<evidence type="ECO:0000313" key="7">
    <source>
        <dbReference type="Proteomes" id="UP000606463"/>
    </source>
</evidence>
<dbReference type="CDD" id="cd13944">
    <property type="entry name" value="lytB_ispH"/>
    <property type="match status" value="1"/>
</dbReference>
<feature type="binding site" evidence="5">
    <location>
        <position position="227"/>
    </location>
    <ligand>
        <name>isopentenyl diphosphate</name>
        <dbReference type="ChEBI" id="CHEBI:128769"/>
    </ligand>
</feature>
<dbReference type="HAMAP" id="MF_00191">
    <property type="entry name" value="IspH"/>
    <property type="match status" value="1"/>
</dbReference>
<feature type="binding site" evidence="5">
    <location>
        <position position="100"/>
    </location>
    <ligand>
        <name>[4Fe-4S] cluster</name>
        <dbReference type="ChEBI" id="CHEBI:49883"/>
    </ligand>
</feature>
<dbReference type="NCBIfam" id="NF002187">
    <property type="entry name" value="PRK01045.1-1"/>
    <property type="match status" value="1"/>
</dbReference>
<dbReference type="PANTHER" id="PTHR30426:SF0">
    <property type="entry name" value="4-HYDROXY-3-METHYLBUT-2-ENYL DIPHOSPHATE REDUCTASE"/>
    <property type="match status" value="1"/>
</dbReference>
<comment type="cofactor">
    <cofactor evidence="5">
        <name>[4Fe-4S] cluster</name>
        <dbReference type="ChEBI" id="CHEBI:49883"/>
    </cofactor>
    <text evidence="5">Binds 1 [4Fe-4S] cluster per subunit.</text>
</comment>
<dbReference type="NCBIfam" id="TIGR00216">
    <property type="entry name" value="ispH_lytB"/>
    <property type="match status" value="1"/>
</dbReference>
<feature type="binding site" evidence="5">
    <location>
        <position position="225"/>
    </location>
    <ligand>
        <name>(2E)-4-hydroxy-3-methylbut-2-enyl diphosphate</name>
        <dbReference type="ChEBI" id="CHEBI:128753"/>
    </ligand>
</feature>
<feature type="binding site" evidence="5">
    <location>
        <position position="78"/>
    </location>
    <ligand>
        <name>isopentenyl diphosphate</name>
        <dbReference type="ChEBI" id="CHEBI:128769"/>
    </ligand>
</feature>
<dbReference type="Gene3D" id="3.40.50.11270">
    <property type="match status" value="1"/>
</dbReference>
<protein>
    <recommendedName>
        <fullName evidence="5">4-hydroxy-3-methylbut-2-enyl diphosphate reductase</fullName>
        <shortName evidence="5">HMBPP reductase</shortName>
        <ecNumber evidence="5">1.17.7.4</ecNumber>
    </recommendedName>
</protein>
<feature type="binding site" evidence="5">
    <location>
        <position position="227"/>
    </location>
    <ligand>
        <name>(2E)-4-hydroxy-3-methylbut-2-enyl diphosphate</name>
        <dbReference type="ChEBI" id="CHEBI:128753"/>
    </ligand>
</feature>
<dbReference type="GO" id="GO:0046872">
    <property type="term" value="F:metal ion binding"/>
    <property type="evidence" value="ECO:0007669"/>
    <property type="project" value="UniProtKB-KW"/>
</dbReference>
<feature type="binding site" evidence="5">
    <location>
        <position position="197"/>
    </location>
    <ligand>
        <name>[4Fe-4S] cluster</name>
        <dbReference type="ChEBI" id="CHEBI:49883"/>
    </ligand>
</feature>
<keyword evidence="5" id="KW-0414">Isoprene biosynthesis</keyword>
<dbReference type="Pfam" id="PF02401">
    <property type="entry name" value="LYTB"/>
    <property type="match status" value="1"/>
</dbReference>
<evidence type="ECO:0000256" key="4">
    <source>
        <dbReference type="ARBA" id="ARBA00023014"/>
    </source>
</evidence>
<feature type="binding site" evidence="5">
    <location>
        <position position="45"/>
    </location>
    <ligand>
        <name>(2E)-4-hydroxy-3-methylbut-2-enyl diphosphate</name>
        <dbReference type="ChEBI" id="CHEBI:128753"/>
    </ligand>
</feature>
<evidence type="ECO:0000256" key="2">
    <source>
        <dbReference type="ARBA" id="ARBA00022723"/>
    </source>
</evidence>
<feature type="binding site" evidence="5">
    <location>
        <position position="225"/>
    </location>
    <ligand>
        <name>isopentenyl diphosphate</name>
        <dbReference type="ChEBI" id="CHEBI:128769"/>
    </ligand>
</feature>
<comment type="similarity">
    <text evidence="5">Belongs to the IspH family.</text>
</comment>
<evidence type="ECO:0000256" key="5">
    <source>
        <dbReference type="HAMAP-Rule" id="MF_00191"/>
    </source>
</evidence>
<dbReference type="InterPro" id="IPR003451">
    <property type="entry name" value="LytB/IspH"/>
</dbReference>
<comment type="pathway">
    <text evidence="5">Isoprenoid biosynthesis; isopentenyl diphosphate biosynthesis via DXP pathway; isopentenyl diphosphate from 1-deoxy-D-xylulose 5-phosphate: step 6/6.</text>
</comment>
<feature type="binding site" evidence="5">
    <location>
        <position position="225"/>
    </location>
    <ligand>
        <name>dimethylallyl diphosphate</name>
        <dbReference type="ChEBI" id="CHEBI:57623"/>
    </ligand>
</feature>
<evidence type="ECO:0000256" key="3">
    <source>
        <dbReference type="ARBA" id="ARBA00023004"/>
    </source>
</evidence>
<dbReference type="GO" id="GO:0050992">
    <property type="term" value="P:dimethylallyl diphosphate biosynthetic process"/>
    <property type="evidence" value="ECO:0007669"/>
    <property type="project" value="UniProtKB-UniRule"/>
</dbReference>
<dbReference type="GO" id="GO:0051539">
    <property type="term" value="F:4 iron, 4 sulfur cluster binding"/>
    <property type="evidence" value="ECO:0007669"/>
    <property type="project" value="UniProtKB-UniRule"/>
</dbReference>
<feature type="binding site" evidence="5">
    <location>
        <position position="45"/>
    </location>
    <ligand>
        <name>dimethylallyl diphosphate</name>
        <dbReference type="ChEBI" id="CHEBI:57623"/>
    </ligand>
</feature>
<feature type="binding site" evidence="5">
    <location>
        <position position="128"/>
    </location>
    <ligand>
        <name>(2E)-4-hydroxy-3-methylbut-2-enyl diphosphate</name>
        <dbReference type="ChEBI" id="CHEBI:128753"/>
    </ligand>
</feature>
<feature type="binding site" evidence="5">
    <location>
        <position position="269"/>
    </location>
    <ligand>
        <name>(2E)-4-hydroxy-3-methylbut-2-enyl diphosphate</name>
        <dbReference type="ChEBI" id="CHEBI:128753"/>
    </ligand>
</feature>
<dbReference type="Gene3D" id="3.40.1010.20">
    <property type="entry name" value="4-hydroxy-3-methylbut-2-enyl diphosphate reductase, catalytic domain"/>
    <property type="match status" value="2"/>
</dbReference>
<dbReference type="GO" id="GO:0019288">
    <property type="term" value="P:isopentenyl diphosphate biosynthetic process, methylerythritol 4-phosphate pathway"/>
    <property type="evidence" value="ECO:0007669"/>
    <property type="project" value="UniProtKB-UniRule"/>
</dbReference>
<keyword evidence="4 5" id="KW-0411">Iron-sulfur</keyword>
<feature type="binding site" evidence="5">
    <location>
        <position position="169"/>
    </location>
    <ligand>
        <name>(2E)-4-hydroxy-3-methylbut-2-enyl diphosphate</name>
        <dbReference type="ChEBI" id="CHEBI:128753"/>
    </ligand>
</feature>
<comment type="caution">
    <text evidence="5">Lacks conserved residue(s) required for the propagation of feature annotation.</text>
</comment>
<accession>A0A9D0YQ47</accession>
<dbReference type="PANTHER" id="PTHR30426">
    <property type="entry name" value="4-HYDROXY-3-METHYLBUT-2-ENYL DIPHOSPHATE REDUCTASE"/>
    <property type="match status" value="1"/>
</dbReference>
<dbReference type="GO" id="GO:0016114">
    <property type="term" value="P:terpenoid biosynthetic process"/>
    <property type="evidence" value="ECO:0007669"/>
    <property type="project" value="UniProtKB-UniRule"/>
</dbReference>